<dbReference type="Pfam" id="PF01965">
    <property type="entry name" value="DJ-1_PfpI"/>
    <property type="match status" value="1"/>
</dbReference>
<reference evidence="4 5" key="1">
    <citation type="journal article" date="2011" name="Stand. Genomic Sci.">
        <title>Non-contiguous finished genome sequence and contextual data of the filamentous soil bacterium Ktedonobacter racemifer type strain (SOSP1-21).</title>
        <authorList>
            <person name="Chang Y.J."/>
            <person name="Land M."/>
            <person name="Hauser L."/>
            <person name="Chertkov O."/>
            <person name="Del Rio T.G."/>
            <person name="Nolan M."/>
            <person name="Copeland A."/>
            <person name="Tice H."/>
            <person name="Cheng J.F."/>
            <person name="Lucas S."/>
            <person name="Han C."/>
            <person name="Goodwin L."/>
            <person name="Pitluck S."/>
            <person name="Ivanova N."/>
            <person name="Ovchinikova G."/>
            <person name="Pati A."/>
            <person name="Chen A."/>
            <person name="Palaniappan K."/>
            <person name="Mavromatis K."/>
            <person name="Liolios K."/>
            <person name="Brettin T."/>
            <person name="Fiebig A."/>
            <person name="Rohde M."/>
            <person name="Abt B."/>
            <person name="Goker M."/>
            <person name="Detter J.C."/>
            <person name="Woyke T."/>
            <person name="Bristow J."/>
            <person name="Eisen J.A."/>
            <person name="Markowitz V."/>
            <person name="Hugenholtz P."/>
            <person name="Kyrpides N.C."/>
            <person name="Klenk H.P."/>
            <person name="Lapidus A."/>
        </authorList>
    </citation>
    <scope>NUCLEOTIDE SEQUENCE [LARGE SCALE GENOMIC DNA]</scope>
    <source>
        <strain evidence="5">DSM 44963</strain>
    </source>
</reference>
<dbReference type="GO" id="GO:0003700">
    <property type="term" value="F:DNA-binding transcription factor activity"/>
    <property type="evidence" value="ECO:0007669"/>
    <property type="project" value="InterPro"/>
</dbReference>
<dbReference type="InterPro" id="IPR018060">
    <property type="entry name" value="HTH_AraC"/>
</dbReference>
<dbReference type="eggNOG" id="COG4977">
    <property type="taxonomic scope" value="Bacteria"/>
</dbReference>
<dbReference type="InterPro" id="IPR009057">
    <property type="entry name" value="Homeodomain-like_sf"/>
</dbReference>
<dbReference type="Gene3D" id="3.40.50.880">
    <property type="match status" value="1"/>
</dbReference>
<dbReference type="CDD" id="cd03137">
    <property type="entry name" value="GATase1_AraC_1"/>
    <property type="match status" value="1"/>
</dbReference>
<gene>
    <name evidence="4" type="ORF">Krac_5588</name>
</gene>
<organism evidence="4 5">
    <name type="scientific">Ktedonobacter racemifer DSM 44963</name>
    <dbReference type="NCBI Taxonomy" id="485913"/>
    <lineage>
        <taxon>Bacteria</taxon>
        <taxon>Bacillati</taxon>
        <taxon>Chloroflexota</taxon>
        <taxon>Ktedonobacteria</taxon>
        <taxon>Ktedonobacterales</taxon>
        <taxon>Ktedonobacteraceae</taxon>
        <taxon>Ktedonobacter</taxon>
    </lineage>
</organism>
<dbReference type="GO" id="GO:0043565">
    <property type="term" value="F:sequence-specific DNA binding"/>
    <property type="evidence" value="ECO:0007669"/>
    <property type="project" value="InterPro"/>
</dbReference>
<dbReference type="InterPro" id="IPR052158">
    <property type="entry name" value="INH-QAR"/>
</dbReference>
<dbReference type="InParanoid" id="D6TWD9"/>
<evidence type="ECO:0000259" key="3">
    <source>
        <dbReference type="PROSITE" id="PS01124"/>
    </source>
</evidence>
<dbReference type="STRING" id="485913.Krac_5588"/>
<evidence type="ECO:0000256" key="2">
    <source>
        <dbReference type="ARBA" id="ARBA00023163"/>
    </source>
</evidence>
<protein>
    <submittedName>
        <fullName evidence="4">Transcriptional regulator, AraC family</fullName>
    </submittedName>
</protein>
<comment type="caution">
    <text evidence="4">The sequence shown here is derived from an EMBL/GenBank/DDBJ whole genome shotgun (WGS) entry which is preliminary data.</text>
</comment>
<evidence type="ECO:0000313" key="5">
    <source>
        <dbReference type="Proteomes" id="UP000004508"/>
    </source>
</evidence>
<dbReference type="PANTHER" id="PTHR43130">
    <property type="entry name" value="ARAC-FAMILY TRANSCRIPTIONAL REGULATOR"/>
    <property type="match status" value="1"/>
</dbReference>
<feature type="domain" description="HTH araC/xylS-type" evidence="3">
    <location>
        <begin position="233"/>
        <end position="331"/>
    </location>
</feature>
<dbReference type="OrthoDB" id="9816335at2"/>
<dbReference type="AlphaFoldDB" id="D6TWD9"/>
<dbReference type="SMART" id="SM00342">
    <property type="entry name" value="HTH_ARAC"/>
    <property type="match status" value="1"/>
</dbReference>
<dbReference type="SUPFAM" id="SSF52317">
    <property type="entry name" value="Class I glutamine amidotransferase-like"/>
    <property type="match status" value="1"/>
</dbReference>
<dbReference type="Gene3D" id="1.10.10.60">
    <property type="entry name" value="Homeodomain-like"/>
    <property type="match status" value="2"/>
</dbReference>
<name>D6TWD9_KTERA</name>
<accession>D6TWD9</accession>
<proteinExistence type="predicted"/>
<dbReference type="EMBL" id="ADVG01000003">
    <property type="protein sequence ID" value="EFH84522.1"/>
    <property type="molecule type" value="Genomic_DNA"/>
</dbReference>
<dbReference type="PANTHER" id="PTHR43130:SF3">
    <property type="entry name" value="HTH-TYPE TRANSCRIPTIONAL REGULATOR RV1931C"/>
    <property type="match status" value="1"/>
</dbReference>
<dbReference type="SUPFAM" id="SSF46689">
    <property type="entry name" value="Homeodomain-like"/>
    <property type="match status" value="2"/>
</dbReference>
<dbReference type="Proteomes" id="UP000004508">
    <property type="component" value="Unassembled WGS sequence"/>
</dbReference>
<dbReference type="RefSeq" id="WP_007916154.1">
    <property type="nucleotide sequence ID" value="NZ_ADVG01000003.1"/>
</dbReference>
<sequence length="340" mass="37557">MRDLHHQGLTLFGKQSEARNVVFVVLPQVHLLDLSGPAQVFDTARCMGAPYTLSYSSSQTQQISAQGIVLAEPSPLAPVAVDDLILLAGVDWDFASHEKPLLDQETRDWLSSAAKAGAHIASVCTGAFALAEAGLLDGRRCTTHWSQTSVLQARFPKAKVLENVLFVHDGRLTTSAGIASGIDMALGLVEQDQGPMFAAQVARHLVVYLRRNGSQPQSSIYLEYRTHLHSGVHQAQDYLINHIAEHVTLDELANIAGISTRGLNRAFKEATGLTPIQYHQRLRIELAATLLSNPALRVEEVALQCGFEDVRHFRRLWQRQFGAPPLQRGHRFAFHRSVER</sequence>
<keyword evidence="1" id="KW-0805">Transcription regulation</keyword>
<dbReference type="PROSITE" id="PS01124">
    <property type="entry name" value="HTH_ARAC_FAMILY_2"/>
    <property type="match status" value="1"/>
</dbReference>
<evidence type="ECO:0000256" key="1">
    <source>
        <dbReference type="ARBA" id="ARBA00023015"/>
    </source>
</evidence>
<dbReference type="InterPro" id="IPR029062">
    <property type="entry name" value="Class_I_gatase-like"/>
</dbReference>
<dbReference type="Pfam" id="PF12833">
    <property type="entry name" value="HTH_18"/>
    <property type="match status" value="1"/>
</dbReference>
<dbReference type="InterPro" id="IPR002818">
    <property type="entry name" value="DJ-1/PfpI"/>
</dbReference>
<keyword evidence="5" id="KW-1185">Reference proteome</keyword>
<keyword evidence="2" id="KW-0804">Transcription</keyword>
<evidence type="ECO:0000313" key="4">
    <source>
        <dbReference type="EMBL" id="EFH84522.1"/>
    </source>
</evidence>